<reference evidence="2 3" key="1">
    <citation type="submission" date="2017-06" db="EMBL/GenBank/DDBJ databases">
        <authorList>
            <person name="Kim H.J."/>
            <person name="Triplett B.A."/>
        </authorList>
    </citation>
    <scope>NUCLEOTIDE SEQUENCE [LARGE SCALE GENOMIC DNA]</scope>
    <source>
        <strain evidence="2 3">DSM 11445</strain>
    </source>
</reference>
<dbReference type="CDD" id="cd00371">
    <property type="entry name" value="HMA"/>
    <property type="match status" value="1"/>
</dbReference>
<evidence type="ECO:0000313" key="2">
    <source>
        <dbReference type="EMBL" id="SNT26670.1"/>
    </source>
</evidence>
<dbReference type="AlphaFoldDB" id="A0A239L8Q9"/>
<proteinExistence type="predicted"/>
<dbReference type="RefSeq" id="WP_089280245.1">
    <property type="nucleotide sequence ID" value="NZ_FZON01000082.1"/>
</dbReference>
<dbReference type="PROSITE" id="PS50846">
    <property type="entry name" value="HMA_2"/>
    <property type="match status" value="1"/>
</dbReference>
<dbReference type="Gene3D" id="3.30.70.100">
    <property type="match status" value="1"/>
</dbReference>
<accession>A0A239L8Q9</accession>
<dbReference type="Pfam" id="PF00403">
    <property type="entry name" value="HMA"/>
    <property type="match status" value="1"/>
</dbReference>
<dbReference type="GO" id="GO:0046872">
    <property type="term" value="F:metal ion binding"/>
    <property type="evidence" value="ECO:0007669"/>
    <property type="project" value="InterPro"/>
</dbReference>
<gene>
    <name evidence="2" type="ORF">SAMN04488078_108218</name>
</gene>
<dbReference type="Proteomes" id="UP000198440">
    <property type="component" value="Unassembled WGS sequence"/>
</dbReference>
<feature type="domain" description="HMA" evidence="1">
    <location>
        <begin position="1"/>
        <end position="62"/>
    </location>
</feature>
<dbReference type="InterPro" id="IPR006121">
    <property type="entry name" value="HMA_dom"/>
</dbReference>
<evidence type="ECO:0000313" key="3">
    <source>
        <dbReference type="Proteomes" id="UP000198440"/>
    </source>
</evidence>
<dbReference type="OrthoDB" id="9801832at2"/>
<dbReference type="SUPFAM" id="SSF55008">
    <property type="entry name" value="HMA, heavy metal-associated domain"/>
    <property type="match status" value="1"/>
</dbReference>
<protein>
    <submittedName>
        <fullName evidence="2">Copper chaperone</fullName>
    </submittedName>
</protein>
<organism evidence="2 3">
    <name type="scientific">Antarctobacter heliothermus</name>
    <dbReference type="NCBI Taxonomy" id="74033"/>
    <lineage>
        <taxon>Bacteria</taxon>
        <taxon>Pseudomonadati</taxon>
        <taxon>Pseudomonadota</taxon>
        <taxon>Alphaproteobacteria</taxon>
        <taxon>Rhodobacterales</taxon>
        <taxon>Roseobacteraceae</taxon>
        <taxon>Antarctobacter</taxon>
    </lineage>
</organism>
<dbReference type="EMBL" id="FZON01000082">
    <property type="protein sequence ID" value="SNT26670.1"/>
    <property type="molecule type" value="Genomic_DNA"/>
</dbReference>
<name>A0A239L8Q9_9RHOB</name>
<sequence>MIFHVPDMSCSHCTAAITKEIAALDPAAKVTPDLTNRTVDVETAQTDDAVAQAIKTAGYDSTRV</sequence>
<dbReference type="InterPro" id="IPR036163">
    <property type="entry name" value="HMA_dom_sf"/>
</dbReference>
<evidence type="ECO:0000259" key="1">
    <source>
        <dbReference type="PROSITE" id="PS50846"/>
    </source>
</evidence>